<dbReference type="RefSeq" id="WP_009402217.1">
    <property type="nucleotide sequence ID" value="NZ_AMWJ02000001.1"/>
</dbReference>
<dbReference type="EMBL" id="AMWJ02000001">
    <property type="protein sequence ID" value="NNJ15846.1"/>
    <property type="molecule type" value="Genomic_DNA"/>
</dbReference>
<evidence type="ECO:0000313" key="1">
    <source>
        <dbReference type="EMBL" id="NNJ15846.1"/>
    </source>
</evidence>
<name>L1LY95_9PSED</name>
<reference evidence="1 2" key="1">
    <citation type="journal article" date="2013" name="Genome Announc.">
        <title>Genome Sequence of Naphthalene-Degrading Soil Bacterium Pseudomonas putida CSV86.</title>
        <authorList>
            <person name="Phale P.S."/>
            <person name="Paliwal V."/>
            <person name="Raju S.C."/>
            <person name="Modak A."/>
            <person name="Purohit H.J."/>
        </authorList>
    </citation>
    <scope>NUCLEOTIDE SEQUENCE [LARGE SCALE GENOMIC DNA]</scope>
    <source>
        <strain evidence="1 2">CSV86</strain>
    </source>
</reference>
<keyword evidence="2" id="KW-1185">Reference proteome</keyword>
<accession>L1LY95</accession>
<sequence>MPCNQSTMTRNLLISLALLVLLLALPAPATAEEVTITAEYRGGGNEFINTTPQAAFCGRWPHYCNGVETVGIPLTYDKKTTHSAPDHRDLFYIKVPGRRTVTVTHELTGEAYQLTFEIFAISQYVATTSNSPVYTLYVRGGCNYLYTLGTGAWASYLWSVKNPGNPDYCYPVGSPGNPGMERNVAVRDFGVAYRLVTPSPLRMKQGMYRGQVTYQVGPGADFDFGNDVSNLNSNTLTINFELDVVHAFVIDFPAGSERVVLEPPGGWTQWLNNKRLPERLYRDLPLRIWSSGPFTVHTRCEYPLGGQCAIRNDANDHQVPVQVALTLPSVILHNGQPVNRLPLPVGEATAIQMDATQPAINRGGSLHFQVDKSAVSEMTRYPGARYEGDVTVVFDADF</sequence>
<comment type="caution">
    <text evidence="1">The sequence shown here is derived from an EMBL/GenBank/DDBJ whole genome shotgun (WGS) entry which is preliminary data.</text>
</comment>
<protein>
    <submittedName>
        <fullName evidence="1">Uncharacterized protein</fullName>
    </submittedName>
</protein>
<dbReference type="AlphaFoldDB" id="L1LY95"/>
<evidence type="ECO:0000313" key="2">
    <source>
        <dbReference type="Proteomes" id="UP000010448"/>
    </source>
</evidence>
<dbReference type="eggNOG" id="ENOG5032UT6">
    <property type="taxonomic scope" value="Bacteria"/>
</dbReference>
<organism evidence="1 2">
    <name type="scientific">Pseudomonas bharatica CSV86</name>
    <dbReference type="NCBI Taxonomy" id="1005395"/>
    <lineage>
        <taxon>Bacteria</taxon>
        <taxon>Pseudomonadati</taxon>
        <taxon>Pseudomonadota</taxon>
        <taxon>Gammaproteobacteria</taxon>
        <taxon>Pseudomonadales</taxon>
        <taxon>Pseudomonadaceae</taxon>
        <taxon>Pseudomonas</taxon>
        <taxon>Pseudomonas bharatica</taxon>
    </lineage>
</organism>
<gene>
    <name evidence="1" type="ORF">CSV86_011685</name>
</gene>
<proteinExistence type="predicted"/>
<dbReference type="Proteomes" id="UP000010448">
    <property type="component" value="Unassembled WGS sequence"/>
</dbReference>